<dbReference type="EMBL" id="CP035382">
    <property type="protein sequence ID" value="QDK19069.1"/>
    <property type="molecule type" value="Genomic_DNA"/>
</dbReference>
<dbReference type="EC" id="1.2.1.19" evidence="3"/>
<feature type="active site" description="Nucleophile" evidence="3">
    <location>
        <position position="280"/>
    </location>
</feature>
<dbReference type="InterPro" id="IPR029510">
    <property type="entry name" value="Ald_DH_CS_GLU"/>
</dbReference>
<feature type="active site" evidence="3 4">
    <location>
        <position position="246"/>
    </location>
</feature>
<evidence type="ECO:0000256" key="1">
    <source>
        <dbReference type="ARBA" id="ARBA00023002"/>
    </source>
</evidence>
<feature type="domain" description="Aldehyde dehydrogenase" evidence="5">
    <location>
        <begin position="14"/>
        <end position="470"/>
    </location>
</feature>
<dbReference type="InterPro" id="IPR016163">
    <property type="entry name" value="Ald_DH_C"/>
</dbReference>
<dbReference type="Gene3D" id="3.40.309.10">
    <property type="entry name" value="Aldehyde Dehydrogenase, Chain A, domain 2"/>
    <property type="match status" value="1"/>
</dbReference>
<dbReference type="RefSeq" id="WP_142488050.1">
    <property type="nucleotide sequence ID" value="NZ_CP035382.1"/>
</dbReference>
<evidence type="ECO:0000256" key="3">
    <source>
        <dbReference type="HAMAP-Rule" id="MF_01275"/>
    </source>
</evidence>
<evidence type="ECO:0000256" key="4">
    <source>
        <dbReference type="PROSITE-ProRule" id="PRU10007"/>
    </source>
</evidence>
<comment type="pathway">
    <text evidence="3">Amine and polyamine degradation; putrescine degradation; 4-aminobutanoate from 4-aminobutanal: step 1/1.</text>
</comment>
<dbReference type="GO" id="GO:0009447">
    <property type="term" value="P:putrescine catabolic process"/>
    <property type="evidence" value="ECO:0007669"/>
    <property type="project" value="UniProtKB-UniRule"/>
</dbReference>
<reference evidence="6 7" key="1">
    <citation type="submission" date="2019-01" db="EMBL/GenBank/DDBJ databases">
        <title>Florfenicol resistance in Enterobacteriaceae and whole-genome sequence analysis of florfenicol-resistant Leclercia adecarboxylata strain R25.</title>
        <authorList>
            <person name="Bao Q."/>
            <person name="Ying Y."/>
        </authorList>
    </citation>
    <scope>NUCLEOTIDE SEQUENCE [LARGE SCALE GENOMIC DNA]</scope>
    <source>
        <strain evidence="6 7">R25</strain>
    </source>
</reference>
<name>A0AAP9DBH0_9ENTR</name>
<evidence type="ECO:0000259" key="5">
    <source>
        <dbReference type="Pfam" id="PF00171"/>
    </source>
</evidence>
<dbReference type="InterPro" id="IPR017749">
    <property type="entry name" value="PatD"/>
</dbReference>
<evidence type="ECO:0000313" key="7">
    <source>
        <dbReference type="Proteomes" id="UP000317812"/>
    </source>
</evidence>
<dbReference type="GO" id="GO:0019145">
    <property type="term" value="F:aminobutyraldehyde dehydrogenase (NAD+) activity"/>
    <property type="evidence" value="ECO:0007669"/>
    <property type="project" value="UniProtKB-UniRule"/>
</dbReference>
<dbReference type="PROSITE" id="PS00687">
    <property type="entry name" value="ALDEHYDE_DEHYDR_GLU"/>
    <property type="match status" value="1"/>
</dbReference>
<evidence type="ECO:0000313" key="6">
    <source>
        <dbReference type="EMBL" id="QDK19069.1"/>
    </source>
</evidence>
<dbReference type="CDD" id="cd07092">
    <property type="entry name" value="ALDH_ABALDH-YdcW"/>
    <property type="match status" value="1"/>
</dbReference>
<comment type="catalytic activity">
    <reaction evidence="3">
        <text>4-aminobutanal + NAD(+) + H2O = 4-aminobutanoate + NADH + 2 H(+)</text>
        <dbReference type="Rhea" id="RHEA:19105"/>
        <dbReference type="ChEBI" id="CHEBI:15377"/>
        <dbReference type="ChEBI" id="CHEBI:15378"/>
        <dbReference type="ChEBI" id="CHEBI:57540"/>
        <dbReference type="ChEBI" id="CHEBI:57945"/>
        <dbReference type="ChEBI" id="CHEBI:58264"/>
        <dbReference type="ChEBI" id="CHEBI:59888"/>
        <dbReference type="EC" id="1.2.1.19"/>
    </reaction>
</comment>
<organism evidence="6 7">
    <name type="scientific">Leclercia adecarboxylata</name>
    <dbReference type="NCBI Taxonomy" id="83655"/>
    <lineage>
        <taxon>Bacteria</taxon>
        <taxon>Pseudomonadati</taxon>
        <taxon>Pseudomonadota</taxon>
        <taxon>Gammaproteobacteria</taxon>
        <taxon>Enterobacterales</taxon>
        <taxon>Enterobacteriaceae</taxon>
        <taxon>Leclercia</taxon>
    </lineage>
</organism>
<dbReference type="NCBIfam" id="NF010000">
    <property type="entry name" value="PRK13473.1"/>
    <property type="match status" value="1"/>
</dbReference>
<feature type="binding site" evidence="3">
    <location>
        <position position="280"/>
    </location>
    <ligand>
        <name>NAD(+)</name>
        <dbReference type="ChEBI" id="CHEBI:57540"/>
    </ligand>
</feature>
<comment type="pathway">
    <text evidence="3">Amino-acid degradation.</text>
</comment>
<dbReference type="PANTHER" id="PTHR11699">
    <property type="entry name" value="ALDEHYDE DEHYDROGENASE-RELATED"/>
    <property type="match status" value="1"/>
</dbReference>
<comment type="similarity">
    <text evidence="3">Belongs to the aldehyde dehydrogenase family. Gamma-aminobutyraldehyde dehydrogenase subfamily.</text>
</comment>
<dbReference type="HAMAP" id="MF_01275">
    <property type="entry name" value="Aldedh_Prr"/>
    <property type="match status" value="1"/>
</dbReference>
<comment type="function">
    <text evidence="3">Catalyzes the oxidation 4-aminobutanal (gamma-aminobutyraldehyde) to 4-aminobutanoate (gamma-aminobutyrate or GABA). This is the second step in one of two pathways for putrescine degradation, where putrescine is converted into 4-aminobutanoate via 4-aminobutanal. Also functions as a 5-aminopentanal dehydrogenase in a a L-lysine degradation pathway to succinate that proceeds via cadaverine, glutarate and L-2-hydroxyglutarate.</text>
</comment>
<proteinExistence type="inferred from homology"/>
<dbReference type="InterPro" id="IPR016161">
    <property type="entry name" value="Ald_DH/histidinol_DH"/>
</dbReference>
<sequence length="474" mass="51061">MQDNLLINGELIAGSGEKQPVYNPATGEVLLEIAEASPEQVDAAVQAADRAFRQWGQTTPKARAECLLKLADVIEQNADTFARLESLNCGKPLHCVLNDEIPAIVDVFRFFAGATRCLNGLAAGEYMEGHTSMIRRDPVGVVASIAPWNYPLMMAAWKLGPALAAGNCVVLKPSEITPLTALKLAELAKDIFPAGVINVLFGRGKTVGDPLTGHDKVRMVSLTGSIATGEHIISHTAPTIKRTHMELGGKAPVIVFNDADIDAVVEGVRTFGFYNAGQDCTAACRIYAQKAVYNTLVEKLGVAVASLKMGAPEDEITELGPVSSAAHLARVSEAVERAKALPHIHVVTGGNVAGGGGYYYQPTLLAGAKQEDEIIQREVFGPVVSVSMFDDEEQVLEWANDSQYGLASSVWTRDVGRAHRMSARLQYGCTWVNTHFMLVSEMPHGGQKLSGYGKDMSMYGLEDYTVVRHVMVKH</sequence>
<evidence type="ECO:0000256" key="2">
    <source>
        <dbReference type="ARBA" id="ARBA00023027"/>
    </source>
</evidence>
<dbReference type="Proteomes" id="UP000317812">
    <property type="component" value="Chromosome"/>
</dbReference>
<protein>
    <recommendedName>
        <fullName evidence="3">Gamma-aminobutyraldehyde dehydrogenase</fullName>
        <shortName evidence="3">ABALDH</shortName>
        <ecNumber evidence="3">1.2.1.19</ecNumber>
    </recommendedName>
    <alternativeName>
        <fullName evidence="3">1-pyrroline dehydrogenase</fullName>
    </alternativeName>
    <alternativeName>
        <fullName evidence="3">4-aminobutanal dehydrogenase</fullName>
    </alternativeName>
    <alternativeName>
        <fullName evidence="3">5-aminopentanal dehydrogenase</fullName>
        <ecNumber evidence="3">1.2.1.-</ecNumber>
    </alternativeName>
</protein>
<dbReference type="Gene3D" id="3.40.605.10">
    <property type="entry name" value="Aldehyde Dehydrogenase, Chain A, domain 1"/>
    <property type="match status" value="1"/>
</dbReference>
<dbReference type="InterPro" id="IPR015590">
    <property type="entry name" value="Aldehyde_DH_dom"/>
</dbReference>
<feature type="binding site" evidence="3">
    <location>
        <begin position="146"/>
        <end position="148"/>
    </location>
    <ligand>
        <name>NAD(+)</name>
        <dbReference type="ChEBI" id="CHEBI:57540"/>
    </ligand>
</feature>
<feature type="binding site" evidence="3">
    <location>
        <begin position="172"/>
        <end position="175"/>
    </location>
    <ligand>
        <name>NAD(+)</name>
        <dbReference type="ChEBI" id="CHEBI:57540"/>
    </ligand>
</feature>
<dbReference type="EC" id="1.2.1.-" evidence="3"/>
<dbReference type="GO" id="GO:0019477">
    <property type="term" value="P:L-lysine catabolic process"/>
    <property type="evidence" value="ECO:0007669"/>
    <property type="project" value="UniProtKB-UniRule"/>
</dbReference>
<dbReference type="NCBIfam" id="TIGR03374">
    <property type="entry name" value="ABALDH"/>
    <property type="match status" value="1"/>
</dbReference>
<dbReference type="FunFam" id="3.40.605.10:FF:000001">
    <property type="entry name" value="Aldehyde dehydrogenase 1"/>
    <property type="match status" value="1"/>
</dbReference>
<dbReference type="GO" id="GO:0051287">
    <property type="term" value="F:NAD binding"/>
    <property type="evidence" value="ECO:0007669"/>
    <property type="project" value="UniProtKB-UniRule"/>
</dbReference>
<dbReference type="InterPro" id="IPR015657">
    <property type="entry name" value="Aminobutyraldehyde_DH"/>
</dbReference>
<dbReference type="InterPro" id="IPR016162">
    <property type="entry name" value="Ald_DH_N"/>
</dbReference>
<comment type="miscellaneous">
    <text evidence="3">4-aminobutanal can spontaneously cyclize to 1-pyrroline, and 5-aminopentanal to 1-piperideine.</text>
</comment>
<dbReference type="SUPFAM" id="SSF53720">
    <property type="entry name" value="ALDH-like"/>
    <property type="match status" value="1"/>
</dbReference>
<dbReference type="AlphaFoldDB" id="A0AAP9DBH0"/>
<dbReference type="Pfam" id="PF00171">
    <property type="entry name" value="Aldedh"/>
    <property type="match status" value="1"/>
</dbReference>
<feature type="binding site" evidence="3">
    <location>
        <begin position="225"/>
        <end position="228"/>
    </location>
    <ligand>
        <name>NAD(+)</name>
        <dbReference type="ChEBI" id="CHEBI:57540"/>
    </ligand>
</feature>
<comment type="subunit">
    <text evidence="3">Homotetramer.</text>
</comment>
<gene>
    <name evidence="3 6" type="primary">patD</name>
    <name evidence="6" type="ORF">ES815_12450</name>
</gene>
<keyword evidence="2 3" id="KW-0520">NAD</keyword>
<accession>A0AAP9DBH0</accession>
<feature type="binding site" evidence="3">
    <location>
        <position position="209"/>
    </location>
    <ligand>
        <name>NAD(+)</name>
        <dbReference type="ChEBI" id="CHEBI:57540"/>
    </ligand>
</feature>
<comment type="catalytic activity">
    <reaction evidence="3">
        <text>5-aminopentanal + NAD(+) + H2O = 5-aminopentanoate + NADH + 2 H(+)</text>
        <dbReference type="Rhea" id="RHEA:61632"/>
        <dbReference type="ChEBI" id="CHEBI:15377"/>
        <dbReference type="ChEBI" id="CHEBI:15378"/>
        <dbReference type="ChEBI" id="CHEBI:57540"/>
        <dbReference type="ChEBI" id="CHEBI:57945"/>
        <dbReference type="ChEBI" id="CHEBI:144896"/>
        <dbReference type="ChEBI" id="CHEBI:356010"/>
    </reaction>
</comment>
<keyword evidence="1 3" id="KW-0560">Oxidoreductase</keyword>
<dbReference type="FunFam" id="3.40.309.10:FF:000010">
    <property type="entry name" value="Gamma-aminobutyraldehyde dehydrogenase"/>
    <property type="match status" value="1"/>
</dbReference>